<keyword evidence="5" id="KW-1185">Reference proteome</keyword>
<dbReference type="InterPro" id="IPR050272">
    <property type="entry name" value="Isochorismatase-like_hydrls"/>
</dbReference>
<sequence>MTTSGVPLQALLVVDIQSTSVTGAGAVPGAAPLLDRTAGLIGRARESGALVVHIQNDGPAGAGDEPGTPGWELHLPVGPGEPVVRKSRDDGFEGTPLGGLLDGHGVRGLVVCGLMSEMCIQATVRGALARGLRVVLPYDAHGTHNIPAAPGISEEIPAATASRVAAWAVGNEAEVTTRAADVTFAPLARGARTDQG</sequence>
<dbReference type="GO" id="GO:0016787">
    <property type="term" value="F:hydrolase activity"/>
    <property type="evidence" value="ECO:0007669"/>
    <property type="project" value="UniProtKB-KW"/>
</dbReference>
<keyword evidence="1" id="KW-0378">Hydrolase</keyword>
<reference evidence="4 6" key="2">
    <citation type="submission" date="2020-07" db="EMBL/GenBank/DDBJ databases">
        <title>Sequencing the genomes of 1000 actinobacteria strains.</title>
        <authorList>
            <person name="Klenk H.-P."/>
        </authorList>
    </citation>
    <scope>NUCLEOTIDE SEQUENCE [LARGE SCALE GENOMIC DNA]</scope>
    <source>
        <strain evidence="4 6">DSM 41455</strain>
    </source>
</reference>
<dbReference type="Proteomes" id="UP000498980">
    <property type="component" value="Unassembled WGS sequence"/>
</dbReference>
<dbReference type="RefSeq" id="WP_173315903.1">
    <property type="nucleotide sequence ID" value="NZ_BAAAUE010000009.1"/>
</dbReference>
<reference evidence="3 5" key="1">
    <citation type="submission" date="2020-05" db="EMBL/GenBank/DDBJ databases">
        <title>Whole genome shotgun sequence of Streptomyces fulvorobeus NBRC 15897.</title>
        <authorList>
            <person name="Komaki H."/>
            <person name="Tamura T."/>
        </authorList>
    </citation>
    <scope>NUCLEOTIDE SEQUENCE [LARGE SCALE GENOMIC DNA]</scope>
    <source>
        <strain evidence="3 5">NBRC 15897</strain>
    </source>
</reference>
<evidence type="ECO:0000313" key="4">
    <source>
        <dbReference type="EMBL" id="NYE42920.1"/>
    </source>
</evidence>
<dbReference type="AlphaFoldDB" id="A0A7J0CA09"/>
<name>A0A7J0CA09_9ACTN</name>
<dbReference type="EMBL" id="BLWC01000001">
    <property type="protein sequence ID" value="GFM99349.1"/>
    <property type="molecule type" value="Genomic_DNA"/>
</dbReference>
<evidence type="ECO:0000256" key="1">
    <source>
        <dbReference type="ARBA" id="ARBA00022801"/>
    </source>
</evidence>
<dbReference type="Proteomes" id="UP000530403">
    <property type="component" value="Unassembled WGS sequence"/>
</dbReference>
<dbReference type="PANTHER" id="PTHR43540">
    <property type="entry name" value="PEROXYUREIDOACRYLATE/UREIDOACRYLATE AMIDOHYDROLASE-RELATED"/>
    <property type="match status" value="1"/>
</dbReference>
<dbReference type="Pfam" id="PF00857">
    <property type="entry name" value="Isochorismatase"/>
    <property type="match status" value="1"/>
</dbReference>
<evidence type="ECO:0000259" key="2">
    <source>
        <dbReference type="Pfam" id="PF00857"/>
    </source>
</evidence>
<proteinExistence type="predicted"/>
<evidence type="ECO:0000313" key="3">
    <source>
        <dbReference type="EMBL" id="GFM99349.1"/>
    </source>
</evidence>
<protein>
    <submittedName>
        <fullName evidence="4">Nicotinamidase-related amidase</fullName>
    </submittedName>
</protein>
<evidence type="ECO:0000313" key="6">
    <source>
        <dbReference type="Proteomes" id="UP000530403"/>
    </source>
</evidence>
<gene>
    <name evidence="4" type="ORF">HEB29_003931</name>
    <name evidence="3" type="ORF">Sfulv_41600</name>
</gene>
<feature type="domain" description="Isochorismatase-like" evidence="2">
    <location>
        <begin position="10"/>
        <end position="145"/>
    </location>
</feature>
<organism evidence="3 5">
    <name type="scientific">Streptomyces fulvorobeus</name>
    <dbReference type="NCBI Taxonomy" id="284028"/>
    <lineage>
        <taxon>Bacteria</taxon>
        <taxon>Bacillati</taxon>
        <taxon>Actinomycetota</taxon>
        <taxon>Actinomycetes</taxon>
        <taxon>Kitasatosporales</taxon>
        <taxon>Streptomycetaceae</taxon>
        <taxon>Streptomyces</taxon>
    </lineage>
</organism>
<dbReference type="PANTHER" id="PTHR43540:SF1">
    <property type="entry name" value="ISOCHORISMATASE HYDROLASE"/>
    <property type="match status" value="1"/>
</dbReference>
<comment type="caution">
    <text evidence="3">The sequence shown here is derived from an EMBL/GenBank/DDBJ whole genome shotgun (WGS) entry which is preliminary data.</text>
</comment>
<dbReference type="EMBL" id="JACCCF010000001">
    <property type="protein sequence ID" value="NYE42920.1"/>
    <property type="molecule type" value="Genomic_DNA"/>
</dbReference>
<accession>A0A7J0CA09</accession>
<dbReference type="InterPro" id="IPR036380">
    <property type="entry name" value="Isochorismatase-like_sf"/>
</dbReference>
<dbReference type="SUPFAM" id="SSF52499">
    <property type="entry name" value="Isochorismatase-like hydrolases"/>
    <property type="match status" value="1"/>
</dbReference>
<dbReference type="InterPro" id="IPR000868">
    <property type="entry name" value="Isochorismatase-like_dom"/>
</dbReference>
<dbReference type="Gene3D" id="3.40.50.850">
    <property type="entry name" value="Isochorismatase-like"/>
    <property type="match status" value="1"/>
</dbReference>
<evidence type="ECO:0000313" key="5">
    <source>
        <dbReference type="Proteomes" id="UP000498980"/>
    </source>
</evidence>